<organism evidence="1 2">
    <name type="scientific">Orchesella dallaii</name>
    <dbReference type="NCBI Taxonomy" id="48710"/>
    <lineage>
        <taxon>Eukaryota</taxon>
        <taxon>Metazoa</taxon>
        <taxon>Ecdysozoa</taxon>
        <taxon>Arthropoda</taxon>
        <taxon>Hexapoda</taxon>
        <taxon>Collembola</taxon>
        <taxon>Entomobryomorpha</taxon>
        <taxon>Entomobryoidea</taxon>
        <taxon>Orchesellidae</taxon>
        <taxon>Orchesellinae</taxon>
        <taxon>Orchesella</taxon>
    </lineage>
</organism>
<protein>
    <submittedName>
        <fullName evidence="1">Uncharacterized protein</fullName>
    </submittedName>
</protein>
<dbReference type="Gene3D" id="3.90.320.10">
    <property type="match status" value="1"/>
</dbReference>
<dbReference type="EMBL" id="CAXLJM020000162">
    <property type="protein sequence ID" value="CAL8145072.1"/>
    <property type="molecule type" value="Genomic_DNA"/>
</dbReference>
<evidence type="ECO:0000313" key="2">
    <source>
        <dbReference type="Proteomes" id="UP001642540"/>
    </source>
</evidence>
<proteinExistence type="predicted"/>
<name>A0ABP1S6J7_9HEXA</name>
<dbReference type="InterPro" id="IPR011335">
    <property type="entry name" value="Restrct_endonuc-II-like"/>
</dbReference>
<accession>A0ABP1S6J7</accession>
<keyword evidence="2" id="KW-1185">Reference proteome</keyword>
<reference evidence="1 2" key="1">
    <citation type="submission" date="2024-08" db="EMBL/GenBank/DDBJ databases">
        <authorList>
            <person name="Cucini C."/>
            <person name="Frati F."/>
        </authorList>
    </citation>
    <scope>NUCLEOTIDE SEQUENCE [LARGE SCALE GENOMIC DNA]</scope>
</reference>
<dbReference type="Proteomes" id="UP001642540">
    <property type="component" value="Unassembled WGS sequence"/>
</dbReference>
<gene>
    <name evidence="1" type="ORF">ODALV1_LOCUS30385</name>
</gene>
<dbReference type="InterPro" id="IPR011604">
    <property type="entry name" value="PDDEXK-like_dom_sf"/>
</dbReference>
<dbReference type="SUPFAM" id="SSF52980">
    <property type="entry name" value="Restriction endonuclease-like"/>
    <property type="match status" value="1"/>
</dbReference>
<sequence length="211" mass="24226">MSLANKYTEGKRKHLGGSFSYGLRMSCTVLTYNLSRYWLPDLFQDVNGVQPSLSWIKFKKRGILRRHHGKKKKKPKKISTFGFLKEKRGDEFYGEEPLTPGLDGEQLPNATNDLFIELQADDEKRSLIELKIRKQSESEDWLQERRSCITASNAGKLFKLRPTSDNTNFKTITITGFRVAATEYGKESEDLAITAYEVDQCFSKGFDESDF</sequence>
<evidence type="ECO:0000313" key="1">
    <source>
        <dbReference type="EMBL" id="CAL8145072.1"/>
    </source>
</evidence>
<comment type="caution">
    <text evidence="1">The sequence shown here is derived from an EMBL/GenBank/DDBJ whole genome shotgun (WGS) entry which is preliminary data.</text>
</comment>